<dbReference type="GO" id="GO:0004148">
    <property type="term" value="F:dihydrolipoyl dehydrogenase (NADH) activity"/>
    <property type="evidence" value="ECO:0007669"/>
    <property type="project" value="TreeGrafter"/>
</dbReference>
<comment type="caution">
    <text evidence="9">The sequence shown here is derived from an EMBL/GenBank/DDBJ whole genome shotgun (WGS) entry which is preliminary data.</text>
</comment>
<evidence type="ECO:0000256" key="3">
    <source>
        <dbReference type="ARBA" id="ARBA00022827"/>
    </source>
</evidence>
<evidence type="ECO:0000256" key="6">
    <source>
        <dbReference type="PIRSR" id="PIRSR000350-4"/>
    </source>
</evidence>
<feature type="binding site" evidence="5">
    <location>
        <begin position="157"/>
        <end position="159"/>
    </location>
    <ligand>
        <name>FAD</name>
        <dbReference type="ChEBI" id="CHEBI:57692"/>
    </ligand>
</feature>
<protein>
    <submittedName>
        <fullName evidence="9">Oxidoreductase</fullName>
    </submittedName>
</protein>
<dbReference type="InterPro" id="IPR036188">
    <property type="entry name" value="FAD/NAD-bd_sf"/>
</dbReference>
<feature type="binding site" evidence="5">
    <location>
        <position position="324"/>
    </location>
    <ligand>
        <name>FAD</name>
        <dbReference type="ChEBI" id="CHEBI:57692"/>
    </ligand>
</feature>
<dbReference type="Gene3D" id="3.50.50.60">
    <property type="entry name" value="FAD/NAD(P)-binding domain"/>
    <property type="match status" value="2"/>
</dbReference>
<feature type="binding site" evidence="5">
    <location>
        <position position="64"/>
    </location>
    <ligand>
        <name>FAD</name>
        <dbReference type="ChEBI" id="CHEBI:57692"/>
    </ligand>
</feature>
<dbReference type="InterPro" id="IPR001100">
    <property type="entry name" value="Pyr_nuc-diS_OxRdtase"/>
</dbReference>
<evidence type="ECO:0000256" key="2">
    <source>
        <dbReference type="ARBA" id="ARBA00022630"/>
    </source>
</evidence>
<dbReference type="InterPro" id="IPR023753">
    <property type="entry name" value="FAD/NAD-binding_dom"/>
</dbReference>
<evidence type="ECO:0000259" key="7">
    <source>
        <dbReference type="Pfam" id="PF02852"/>
    </source>
</evidence>
<dbReference type="InterPro" id="IPR004099">
    <property type="entry name" value="Pyr_nucl-diS_OxRdtase_dimer"/>
</dbReference>
<accession>A0A919AIF1</accession>
<dbReference type="PRINTS" id="PR00368">
    <property type="entry name" value="FADPNR"/>
</dbReference>
<dbReference type="PANTHER" id="PTHR22912:SF151">
    <property type="entry name" value="DIHYDROLIPOYL DEHYDROGENASE, MITOCHONDRIAL"/>
    <property type="match status" value="1"/>
</dbReference>
<evidence type="ECO:0000256" key="1">
    <source>
        <dbReference type="ARBA" id="ARBA00007532"/>
    </source>
</evidence>
<comment type="similarity">
    <text evidence="1">Belongs to the class-I pyridine nucleotide-disulfide oxidoreductase family.</text>
</comment>
<keyword evidence="10" id="KW-1185">Reference proteome</keyword>
<evidence type="ECO:0000256" key="4">
    <source>
        <dbReference type="ARBA" id="ARBA00023027"/>
    </source>
</evidence>
<evidence type="ECO:0000256" key="5">
    <source>
        <dbReference type="PIRSR" id="PIRSR000350-3"/>
    </source>
</evidence>
<feature type="domain" description="Pyridine nucleotide-disulphide oxidoreductase dimerisation" evidence="7">
    <location>
        <begin position="372"/>
        <end position="478"/>
    </location>
</feature>
<keyword evidence="5" id="KW-0547">Nucleotide-binding</keyword>
<dbReference type="PIRSF" id="PIRSF000350">
    <property type="entry name" value="Mercury_reductase_MerA"/>
    <property type="match status" value="1"/>
</dbReference>
<sequence length="487" mass="51281">MNRLTPSASVPSGPPGTYDVVVIGAGPVGENVAARVVQAGLNALIVEGELVGGECSYWACIPSKAMLRPPTALETARSVDGARQATTDRLDAVATLARRDRFVNGWQDDGQVDWLKSAGVDLLRGWARVTGERQVTIDALERGPQVVIARHAVVVATGSAASLPAIEGIDEVGAWTNREATAATVVPRRLAVIGGGAVGSELAAAWSALGSDVTLLARGPHLLSSWEPFARDAAAEGLRSDGVDVRTNTGVRRAARQADGTVRLTLSDGSVLTSDEMLVATGRRARTDGLGLEEFGLRSGEWLDVDDTCRVTGVPDGWFYAVGDVNHRATLTHMGKYQARACAAAIVARAEGTEPAPERYGRWSATADAVAVPQVLFTRPELAMVGLTERRARERGLRVRAVEYPLGQVAGASLSADGYRGHAKMVVDEEAGVVAGCTLVGPGVGELIHAGTVAVVGEVPLERLWHAVPSFPTASEIWLRLLEEYGL</sequence>
<dbReference type="Gene3D" id="3.30.390.30">
    <property type="match status" value="1"/>
</dbReference>
<dbReference type="PRINTS" id="PR00411">
    <property type="entry name" value="PNDRDTASEI"/>
</dbReference>
<evidence type="ECO:0000313" key="10">
    <source>
        <dbReference type="Proteomes" id="UP000641386"/>
    </source>
</evidence>
<name>A0A919AIF1_9ACTN</name>
<dbReference type="InterPro" id="IPR016156">
    <property type="entry name" value="FAD/NAD-linked_Rdtase_dimer_sf"/>
</dbReference>
<feature type="binding site" evidence="5">
    <location>
        <position position="282"/>
    </location>
    <ligand>
        <name>NAD(+)</name>
        <dbReference type="ChEBI" id="CHEBI:57540"/>
    </ligand>
</feature>
<evidence type="ECO:0000259" key="8">
    <source>
        <dbReference type="Pfam" id="PF07992"/>
    </source>
</evidence>
<dbReference type="PANTHER" id="PTHR22912">
    <property type="entry name" value="DISULFIDE OXIDOREDUCTASE"/>
    <property type="match status" value="1"/>
</dbReference>
<keyword evidence="3 5" id="KW-0274">FAD</keyword>
<dbReference type="Pfam" id="PF07992">
    <property type="entry name" value="Pyr_redox_2"/>
    <property type="match status" value="1"/>
</dbReference>
<keyword evidence="2" id="KW-0285">Flavoprotein</keyword>
<organism evidence="9 10">
    <name type="scientific">Streptomyces spiralis</name>
    <dbReference type="NCBI Taxonomy" id="66376"/>
    <lineage>
        <taxon>Bacteria</taxon>
        <taxon>Bacillati</taxon>
        <taxon>Actinomycetota</taxon>
        <taxon>Actinomycetes</taxon>
        <taxon>Kitasatosporales</taxon>
        <taxon>Streptomycetaceae</taxon>
        <taxon>Streptomyces</taxon>
    </lineage>
</organism>
<evidence type="ECO:0000313" key="9">
    <source>
        <dbReference type="EMBL" id="GHF09584.1"/>
    </source>
</evidence>
<dbReference type="SUPFAM" id="SSF51905">
    <property type="entry name" value="FAD/NAD(P)-binding domain"/>
    <property type="match status" value="1"/>
</dbReference>
<gene>
    <name evidence="9" type="ORF">GCM10014715_76720</name>
</gene>
<feature type="binding site" evidence="5">
    <location>
        <begin position="194"/>
        <end position="201"/>
    </location>
    <ligand>
        <name>NAD(+)</name>
        <dbReference type="ChEBI" id="CHEBI:57540"/>
    </ligand>
</feature>
<proteinExistence type="inferred from homology"/>
<reference evidence="9" key="1">
    <citation type="journal article" date="2014" name="Int. J. Syst. Evol. Microbiol.">
        <title>Complete genome sequence of Corynebacterium casei LMG S-19264T (=DSM 44701T), isolated from a smear-ripened cheese.</title>
        <authorList>
            <consortium name="US DOE Joint Genome Institute (JGI-PGF)"/>
            <person name="Walter F."/>
            <person name="Albersmeier A."/>
            <person name="Kalinowski J."/>
            <person name="Ruckert C."/>
        </authorList>
    </citation>
    <scope>NUCLEOTIDE SEQUENCE</scope>
    <source>
        <strain evidence="9">JCM 3302</strain>
    </source>
</reference>
<keyword evidence="4 5" id="KW-0520">NAD</keyword>
<dbReference type="Proteomes" id="UP000641386">
    <property type="component" value="Unassembled WGS sequence"/>
</dbReference>
<dbReference type="SUPFAM" id="SSF55424">
    <property type="entry name" value="FAD/NAD-linked reductases, dimerisation (C-terminal) domain"/>
    <property type="match status" value="1"/>
</dbReference>
<reference evidence="9" key="2">
    <citation type="submission" date="2020-09" db="EMBL/GenBank/DDBJ databases">
        <authorList>
            <person name="Sun Q."/>
            <person name="Ohkuma M."/>
        </authorList>
    </citation>
    <scope>NUCLEOTIDE SEQUENCE</scope>
    <source>
        <strain evidence="9">JCM 3302</strain>
    </source>
</reference>
<dbReference type="InterPro" id="IPR050151">
    <property type="entry name" value="Class-I_Pyr_Nuc-Dis_Oxidored"/>
</dbReference>
<dbReference type="AlphaFoldDB" id="A0A919AIF1"/>
<feature type="disulfide bond" description="Redox-active" evidence="6">
    <location>
        <begin position="55"/>
        <end position="60"/>
    </location>
</feature>
<dbReference type="GO" id="GO:0006103">
    <property type="term" value="P:2-oxoglutarate metabolic process"/>
    <property type="evidence" value="ECO:0007669"/>
    <property type="project" value="TreeGrafter"/>
</dbReference>
<comment type="cofactor">
    <cofactor evidence="5">
        <name>FAD</name>
        <dbReference type="ChEBI" id="CHEBI:57692"/>
    </cofactor>
    <text evidence="5">Binds 1 FAD per subunit.</text>
</comment>
<dbReference type="GO" id="GO:0050660">
    <property type="term" value="F:flavin adenine dinucleotide binding"/>
    <property type="evidence" value="ECO:0007669"/>
    <property type="project" value="TreeGrafter"/>
</dbReference>
<dbReference type="EMBL" id="BNBC01000056">
    <property type="protein sequence ID" value="GHF09584.1"/>
    <property type="molecule type" value="Genomic_DNA"/>
</dbReference>
<dbReference type="RefSeq" id="WP_189907425.1">
    <property type="nucleotide sequence ID" value="NZ_BNBC01000056.1"/>
</dbReference>
<feature type="domain" description="FAD/NAD(P)-binding" evidence="8">
    <location>
        <begin position="18"/>
        <end position="336"/>
    </location>
</feature>
<dbReference type="Pfam" id="PF02852">
    <property type="entry name" value="Pyr_redox_dim"/>
    <property type="match status" value="1"/>
</dbReference>